<evidence type="ECO:0000313" key="3">
    <source>
        <dbReference type="EMBL" id="PMB97278.1"/>
    </source>
</evidence>
<evidence type="ECO:0000259" key="2">
    <source>
        <dbReference type="Pfam" id="PF14258"/>
    </source>
</evidence>
<dbReference type="AlphaFoldDB" id="A0A2N6PF36"/>
<comment type="caution">
    <text evidence="3">The sequence shown here is derived from an EMBL/GenBank/DDBJ whole genome shotgun (WGS) entry which is preliminary data.</text>
</comment>
<keyword evidence="1" id="KW-0812">Transmembrane</keyword>
<proteinExistence type="predicted"/>
<keyword evidence="1" id="KW-0472">Membrane</keyword>
<accession>A0A2N6PF36</accession>
<feature type="transmembrane region" description="Helical" evidence="1">
    <location>
        <begin position="283"/>
        <end position="303"/>
    </location>
</feature>
<gene>
    <name evidence="3" type="ORF">CJ198_12100</name>
</gene>
<organism evidence="3 4">
    <name type="scientific">Brevibacterium luteolum</name>
    <dbReference type="NCBI Taxonomy" id="199591"/>
    <lineage>
        <taxon>Bacteria</taxon>
        <taxon>Bacillati</taxon>
        <taxon>Actinomycetota</taxon>
        <taxon>Actinomycetes</taxon>
        <taxon>Micrococcales</taxon>
        <taxon>Brevibacteriaceae</taxon>
        <taxon>Brevibacterium</taxon>
    </lineage>
</organism>
<sequence>MSTSLDLAVRGTTAHTGPGRVDRLRSGTRAAALWVIAAVVILVTAIGGFFLSILDEETSELHPESVQPSGTKALMDILRERGVEVTVTESRQEARTAAAGADTTVLYLDVEGNGETETREEIGEAVRTGGNSLVLADPGYDVEDFTPALRMAPYFENEAQNELLQPGCQAPAAVAAGQLRGADGFYAASPGYEDAVTTCYAFPGVPPDSGAYAHAEADDSDVTVLGSRVWMTNAELDEEGHAALMLHALGQHENLVVYLPQPGDQPSASEEESPDALTFIPPWFGVGLLWLIPVTAALLWWRVRRFGPLAVERLPVVVPPIETVHGRAALMQRAGARTASLHSLRTASLLRIAARLARPSQERPEQLCAAIAAHTGRDLAEVRYAYLEGVPANDRQLSDIAVLITAIESEVSPT</sequence>
<keyword evidence="1" id="KW-1133">Transmembrane helix</keyword>
<evidence type="ECO:0000313" key="4">
    <source>
        <dbReference type="Proteomes" id="UP000235703"/>
    </source>
</evidence>
<dbReference type="EMBL" id="PNFZ01000008">
    <property type="protein sequence ID" value="PMB97278.1"/>
    <property type="molecule type" value="Genomic_DNA"/>
</dbReference>
<feature type="domain" description="DUF4350" evidence="2">
    <location>
        <begin position="63"/>
        <end position="247"/>
    </location>
</feature>
<dbReference type="Pfam" id="PF14258">
    <property type="entry name" value="DUF4350"/>
    <property type="match status" value="1"/>
</dbReference>
<keyword evidence="4" id="KW-1185">Reference proteome</keyword>
<dbReference type="RefSeq" id="WP_102162864.1">
    <property type="nucleotide sequence ID" value="NZ_PNFZ01000008.1"/>
</dbReference>
<dbReference type="Proteomes" id="UP000235703">
    <property type="component" value="Unassembled WGS sequence"/>
</dbReference>
<evidence type="ECO:0000256" key="1">
    <source>
        <dbReference type="SAM" id="Phobius"/>
    </source>
</evidence>
<dbReference type="InterPro" id="IPR025646">
    <property type="entry name" value="DUF4350"/>
</dbReference>
<reference evidence="3 4" key="1">
    <citation type="submission" date="2017-09" db="EMBL/GenBank/DDBJ databases">
        <title>Bacterial strain isolated from the female urinary microbiota.</title>
        <authorList>
            <person name="Thomas-White K."/>
            <person name="Kumar N."/>
            <person name="Forster S."/>
            <person name="Putonti C."/>
            <person name="Lawley T."/>
            <person name="Wolfe A.J."/>
        </authorList>
    </citation>
    <scope>NUCLEOTIDE SEQUENCE [LARGE SCALE GENOMIC DNA]</scope>
    <source>
        <strain evidence="3 4">UMB0680</strain>
    </source>
</reference>
<dbReference type="OrthoDB" id="5241668at2"/>
<protein>
    <submittedName>
        <fullName evidence="3">DUF4350 domain-containing protein</fullName>
    </submittedName>
</protein>
<feature type="transmembrane region" description="Helical" evidence="1">
    <location>
        <begin position="30"/>
        <end position="54"/>
    </location>
</feature>
<name>A0A2N6PF36_9MICO</name>